<dbReference type="PIRSF" id="PIRSF000296">
    <property type="entry name" value="SrpA"/>
    <property type="match status" value="1"/>
</dbReference>
<organism evidence="12 13">
    <name type="scientific">Duganella aquatilis</name>
    <dbReference type="NCBI Taxonomy" id="2666082"/>
    <lineage>
        <taxon>Bacteria</taxon>
        <taxon>Pseudomonadati</taxon>
        <taxon>Pseudomonadota</taxon>
        <taxon>Betaproteobacteria</taxon>
        <taxon>Burkholderiales</taxon>
        <taxon>Oxalobacteraceae</taxon>
        <taxon>Telluria group</taxon>
        <taxon>Duganella</taxon>
    </lineage>
</organism>
<keyword evidence="6 8" id="KW-0560">Oxidoreductase</keyword>
<dbReference type="InterPro" id="IPR011614">
    <property type="entry name" value="Catalase_core"/>
</dbReference>
<dbReference type="SUPFAM" id="SSF56634">
    <property type="entry name" value="Heme-dependent catalase-like"/>
    <property type="match status" value="1"/>
</dbReference>
<comment type="caution">
    <text evidence="12">The sequence shown here is derived from an EMBL/GenBank/DDBJ whole genome shotgun (WGS) entry which is preliminary data.</text>
</comment>
<reference evidence="12 13" key="1">
    <citation type="submission" date="2019-11" db="EMBL/GenBank/DDBJ databases">
        <title>Novel species isolated from a subtropical stream in China.</title>
        <authorList>
            <person name="Lu H."/>
        </authorList>
    </citation>
    <scope>NUCLEOTIDE SEQUENCE [LARGE SCALE GENOMIC DNA]</scope>
    <source>
        <strain evidence="12 13">FT26W</strain>
    </source>
</reference>
<feature type="active site" evidence="9">
    <location>
        <position position="49"/>
    </location>
</feature>
<evidence type="ECO:0000256" key="2">
    <source>
        <dbReference type="ARBA" id="ARBA00005329"/>
    </source>
</evidence>
<feature type="region of interest" description="Disordered" evidence="10">
    <location>
        <begin position="301"/>
        <end position="339"/>
    </location>
</feature>
<evidence type="ECO:0000259" key="11">
    <source>
        <dbReference type="SMART" id="SM01060"/>
    </source>
</evidence>
<evidence type="ECO:0000256" key="9">
    <source>
        <dbReference type="PIRSR" id="PIRSR000296-1"/>
    </source>
</evidence>
<dbReference type="GO" id="GO:0020037">
    <property type="term" value="F:heme binding"/>
    <property type="evidence" value="ECO:0007669"/>
    <property type="project" value="InterPro"/>
</dbReference>
<dbReference type="Pfam" id="PF00199">
    <property type="entry name" value="Catalase"/>
    <property type="match status" value="1"/>
</dbReference>
<dbReference type="AlphaFoldDB" id="A0A844D6F5"/>
<keyword evidence="7 8" id="KW-0408">Iron</keyword>
<evidence type="ECO:0000256" key="10">
    <source>
        <dbReference type="SAM" id="MobiDB-lite"/>
    </source>
</evidence>
<evidence type="ECO:0000256" key="5">
    <source>
        <dbReference type="ARBA" id="ARBA00022723"/>
    </source>
</evidence>
<keyword evidence="3 8" id="KW-0575">Peroxidase</keyword>
<dbReference type="InterPro" id="IPR024168">
    <property type="entry name" value="Catalase_SrpA-type_pred"/>
</dbReference>
<dbReference type="Proteomes" id="UP000439986">
    <property type="component" value="Unassembled WGS sequence"/>
</dbReference>
<evidence type="ECO:0000256" key="4">
    <source>
        <dbReference type="ARBA" id="ARBA00022617"/>
    </source>
</evidence>
<dbReference type="PANTHER" id="PTHR11465:SF9">
    <property type="entry name" value="CATALASE"/>
    <property type="match status" value="1"/>
</dbReference>
<feature type="compositionally biased region" description="Basic and acidic residues" evidence="10">
    <location>
        <begin position="303"/>
        <end position="318"/>
    </location>
</feature>
<name>A0A844D6F5_9BURK</name>
<evidence type="ECO:0000256" key="3">
    <source>
        <dbReference type="ARBA" id="ARBA00022559"/>
    </source>
</evidence>
<comment type="function">
    <text evidence="8">Has an organic peroxide-dependent peroxidase activity.</text>
</comment>
<evidence type="ECO:0000313" key="12">
    <source>
        <dbReference type="EMBL" id="MRW85445.1"/>
    </source>
</evidence>
<comment type="cofactor">
    <cofactor evidence="8">
        <name>heme</name>
        <dbReference type="ChEBI" id="CHEBI:30413"/>
    </cofactor>
</comment>
<accession>A0A844D6F5</accession>
<dbReference type="InterPro" id="IPR018028">
    <property type="entry name" value="Catalase"/>
</dbReference>
<dbReference type="GO" id="GO:0004096">
    <property type="term" value="F:catalase activity"/>
    <property type="evidence" value="ECO:0007669"/>
    <property type="project" value="InterPro"/>
</dbReference>
<dbReference type="PANTHER" id="PTHR11465">
    <property type="entry name" value="CATALASE"/>
    <property type="match status" value="1"/>
</dbReference>
<proteinExistence type="inferred from homology"/>
<evidence type="ECO:0000313" key="13">
    <source>
        <dbReference type="Proteomes" id="UP000439986"/>
    </source>
</evidence>
<dbReference type="EC" id="1.11.1.-" evidence="8"/>
<protein>
    <recommendedName>
        <fullName evidence="8">Catalase-related peroxidase</fullName>
        <ecNumber evidence="8">1.11.1.-</ecNumber>
    </recommendedName>
</protein>
<keyword evidence="13" id="KW-1185">Reference proteome</keyword>
<comment type="function">
    <text evidence="1">Decomposes hydrogen peroxide into water and oxygen; serves to protect cells from the toxic effects of hydrogen peroxide.</text>
</comment>
<dbReference type="Gene3D" id="2.40.180.10">
    <property type="entry name" value="Catalase core domain"/>
    <property type="match status" value="1"/>
</dbReference>
<dbReference type="InterPro" id="IPR020835">
    <property type="entry name" value="Catalase_sf"/>
</dbReference>
<evidence type="ECO:0000256" key="7">
    <source>
        <dbReference type="ARBA" id="ARBA00023004"/>
    </source>
</evidence>
<evidence type="ECO:0000256" key="8">
    <source>
        <dbReference type="PIRNR" id="PIRNR000296"/>
    </source>
</evidence>
<comment type="similarity">
    <text evidence="2 8">Belongs to the catalase family.</text>
</comment>
<dbReference type="GO" id="GO:0042542">
    <property type="term" value="P:response to hydrogen peroxide"/>
    <property type="evidence" value="ECO:0007669"/>
    <property type="project" value="TreeGrafter"/>
</dbReference>
<dbReference type="EMBL" id="WKJL01000010">
    <property type="protein sequence ID" value="MRW85445.1"/>
    <property type="molecule type" value="Genomic_DNA"/>
</dbReference>
<keyword evidence="5 8" id="KW-0479">Metal-binding</keyword>
<dbReference type="PROSITE" id="PS51402">
    <property type="entry name" value="CATALASE_3"/>
    <property type="match status" value="1"/>
</dbReference>
<dbReference type="Gene3D" id="1.20.1280.120">
    <property type="match status" value="1"/>
</dbReference>
<evidence type="ECO:0000256" key="1">
    <source>
        <dbReference type="ARBA" id="ARBA00002974"/>
    </source>
</evidence>
<sequence>MRSRWDAAPTNQEYNMEHIIHPASAPSPADLVDALNHTFGKHPGQRASHAKGFCASGQFTPTMEAAGFANGPIFRDGHLQATLRFSVGGGNPGVSDKSRSVRGLAVRIGQGAEHWDLVLLSEPVFFAATPESFVSFLAARVADPETKKPNPDNIAAHNLKFPDGARQPALLAAHAAPASYADTRYYSNNAFVFHSVTGESTTARIIAIPAAGTRYLTAEQEQSFPDNFLEDELATRLAQGPVDFEIVAQLPAAGDSLVDSSLPWQGAGHVSLGRLRVTSLAGAGACDDMVFVPVNLPAGLSPSDDRGAGSDRHRHEPGQWRFRRRLAWPDGDPTPRPRR</sequence>
<dbReference type="GO" id="GO:0005737">
    <property type="term" value="C:cytoplasm"/>
    <property type="evidence" value="ECO:0007669"/>
    <property type="project" value="TreeGrafter"/>
</dbReference>
<evidence type="ECO:0000256" key="6">
    <source>
        <dbReference type="ARBA" id="ARBA00023002"/>
    </source>
</evidence>
<dbReference type="GO" id="GO:0042744">
    <property type="term" value="P:hydrogen peroxide catabolic process"/>
    <property type="evidence" value="ECO:0007669"/>
    <property type="project" value="TreeGrafter"/>
</dbReference>
<dbReference type="GO" id="GO:0046872">
    <property type="term" value="F:metal ion binding"/>
    <property type="evidence" value="ECO:0007669"/>
    <property type="project" value="UniProtKB-KW"/>
</dbReference>
<keyword evidence="4 8" id="KW-0349">Heme</keyword>
<gene>
    <name evidence="12" type="ORF">GJ698_15275</name>
</gene>
<dbReference type="SMART" id="SM01060">
    <property type="entry name" value="Catalase"/>
    <property type="match status" value="1"/>
</dbReference>
<feature type="domain" description="Catalase core" evidence="11">
    <location>
        <begin position="9"/>
        <end position="336"/>
    </location>
</feature>